<keyword evidence="1" id="KW-0233">DNA recombination</keyword>
<dbReference type="InterPro" id="IPR013762">
    <property type="entry name" value="Integrase-like_cat_sf"/>
</dbReference>
<protein>
    <recommendedName>
        <fullName evidence="4">Tyr recombinase domain-containing protein</fullName>
    </recommendedName>
</protein>
<evidence type="ECO:0000256" key="1">
    <source>
        <dbReference type="ARBA" id="ARBA00023172"/>
    </source>
</evidence>
<name>A0ABP8UFL4_9ACTN</name>
<accession>A0ABP8UFL4</accession>
<dbReference type="Proteomes" id="UP001501442">
    <property type="component" value="Unassembled WGS sequence"/>
</dbReference>
<dbReference type="InterPro" id="IPR011010">
    <property type="entry name" value="DNA_brk_join_enz"/>
</dbReference>
<dbReference type="EMBL" id="BAABHK010000008">
    <property type="protein sequence ID" value="GAA4630792.1"/>
    <property type="molecule type" value="Genomic_DNA"/>
</dbReference>
<dbReference type="RefSeq" id="WP_345434201.1">
    <property type="nucleotide sequence ID" value="NZ_BAABHK010000008.1"/>
</dbReference>
<gene>
    <name evidence="2" type="ORF">GCM10023196_057550</name>
</gene>
<keyword evidence="3" id="KW-1185">Reference proteome</keyword>
<sequence>MGKEWTPWELRHSFVSLLSAHDAPIENISRLVGNTNTVVTETVYRKQIRPVVQERAIAMNDISLVDSEPLSPS</sequence>
<evidence type="ECO:0000313" key="3">
    <source>
        <dbReference type="Proteomes" id="UP001501442"/>
    </source>
</evidence>
<proteinExistence type="predicted"/>
<evidence type="ECO:0008006" key="4">
    <source>
        <dbReference type="Google" id="ProtNLM"/>
    </source>
</evidence>
<evidence type="ECO:0000313" key="2">
    <source>
        <dbReference type="EMBL" id="GAA4630792.1"/>
    </source>
</evidence>
<dbReference type="Gene3D" id="1.10.443.10">
    <property type="entry name" value="Intergrase catalytic core"/>
    <property type="match status" value="1"/>
</dbReference>
<organism evidence="2 3">
    <name type="scientific">Actinoallomurus vinaceus</name>
    <dbReference type="NCBI Taxonomy" id="1080074"/>
    <lineage>
        <taxon>Bacteria</taxon>
        <taxon>Bacillati</taxon>
        <taxon>Actinomycetota</taxon>
        <taxon>Actinomycetes</taxon>
        <taxon>Streptosporangiales</taxon>
        <taxon>Thermomonosporaceae</taxon>
        <taxon>Actinoallomurus</taxon>
    </lineage>
</organism>
<dbReference type="SUPFAM" id="SSF56349">
    <property type="entry name" value="DNA breaking-rejoining enzymes"/>
    <property type="match status" value="1"/>
</dbReference>
<comment type="caution">
    <text evidence="2">The sequence shown here is derived from an EMBL/GenBank/DDBJ whole genome shotgun (WGS) entry which is preliminary data.</text>
</comment>
<reference evidence="3" key="1">
    <citation type="journal article" date="2019" name="Int. J. Syst. Evol. Microbiol.">
        <title>The Global Catalogue of Microorganisms (GCM) 10K type strain sequencing project: providing services to taxonomists for standard genome sequencing and annotation.</title>
        <authorList>
            <consortium name="The Broad Institute Genomics Platform"/>
            <consortium name="The Broad Institute Genome Sequencing Center for Infectious Disease"/>
            <person name="Wu L."/>
            <person name="Ma J."/>
        </authorList>
    </citation>
    <scope>NUCLEOTIDE SEQUENCE [LARGE SCALE GENOMIC DNA]</scope>
    <source>
        <strain evidence="3">JCM 17939</strain>
    </source>
</reference>